<gene>
    <name evidence="5" type="ORF">ALQ65_04766</name>
</gene>
<dbReference type="Proteomes" id="UP000271468">
    <property type="component" value="Unassembled WGS sequence"/>
</dbReference>
<dbReference type="CDD" id="cd15482">
    <property type="entry name" value="Sialidase_non-viral"/>
    <property type="match status" value="1"/>
</dbReference>
<dbReference type="PANTHER" id="PTHR47199:SF2">
    <property type="entry name" value="PHOTOSYSTEM II STABILITY_ASSEMBLY FACTOR HCF136, CHLOROPLASTIC"/>
    <property type="match status" value="1"/>
</dbReference>
<dbReference type="InterPro" id="IPR002860">
    <property type="entry name" value="BNR_rpt"/>
</dbReference>
<name>A0A3M3JNI1_9PSED</name>
<feature type="transmembrane region" description="Helical" evidence="3">
    <location>
        <begin position="48"/>
        <end position="69"/>
    </location>
</feature>
<keyword evidence="3" id="KW-0472">Membrane</keyword>
<evidence type="ECO:0000259" key="4">
    <source>
        <dbReference type="Pfam" id="PF14870"/>
    </source>
</evidence>
<dbReference type="InterPro" id="IPR028203">
    <property type="entry name" value="PSII_CF48-like_dom"/>
</dbReference>
<dbReference type="GO" id="GO:0009523">
    <property type="term" value="C:photosystem II"/>
    <property type="evidence" value="ECO:0007669"/>
    <property type="project" value="UniProtKB-KW"/>
</dbReference>
<comment type="caution">
    <text evidence="5">The sequence shown here is derived from an EMBL/GenBank/DDBJ whole genome shotgun (WGS) entry which is preliminary data.</text>
</comment>
<evidence type="ECO:0000256" key="1">
    <source>
        <dbReference type="ARBA" id="ARBA00022531"/>
    </source>
</evidence>
<protein>
    <submittedName>
        <fullName evidence="5">BNR/Asp-box repeat-containing protein</fullName>
    </submittedName>
</protein>
<dbReference type="AlphaFoldDB" id="A0A3M3JNI1"/>
<dbReference type="EMBL" id="RBOV01000145">
    <property type="protein sequence ID" value="RMN12412.1"/>
    <property type="molecule type" value="Genomic_DNA"/>
</dbReference>
<dbReference type="Gene3D" id="2.130.10.10">
    <property type="entry name" value="YVTN repeat-like/Quinoprotein amine dehydrogenase"/>
    <property type="match status" value="2"/>
</dbReference>
<dbReference type="Pfam" id="PF02012">
    <property type="entry name" value="BNR"/>
    <property type="match status" value="1"/>
</dbReference>
<accession>A0A3M3JNI1</accession>
<evidence type="ECO:0000256" key="2">
    <source>
        <dbReference type="ARBA" id="ARBA00023276"/>
    </source>
</evidence>
<dbReference type="GO" id="GO:0015979">
    <property type="term" value="P:photosynthesis"/>
    <property type="evidence" value="ECO:0007669"/>
    <property type="project" value="UniProtKB-KW"/>
</dbReference>
<evidence type="ECO:0000313" key="5">
    <source>
        <dbReference type="EMBL" id="RMN12412.1"/>
    </source>
</evidence>
<keyword evidence="1" id="KW-0602">Photosynthesis</keyword>
<keyword evidence="2" id="KW-0604">Photosystem II</keyword>
<keyword evidence="3" id="KW-0812">Transmembrane</keyword>
<dbReference type="PANTHER" id="PTHR47199">
    <property type="entry name" value="PHOTOSYSTEM II STABILITY/ASSEMBLY FACTOR HCF136, CHLOROPLASTIC"/>
    <property type="match status" value="1"/>
</dbReference>
<organism evidence="5 6">
    <name type="scientific">Pseudomonas syringae pv. coriandricola</name>
    <dbReference type="NCBI Taxonomy" id="264453"/>
    <lineage>
        <taxon>Bacteria</taxon>
        <taxon>Pseudomonadati</taxon>
        <taxon>Pseudomonadota</taxon>
        <taxon>Gammaproteobacteria</taxon>
        <taxon>Pseudomonadales</taxon>
        <taxon>Pseudomonadaceae</taxon>
        <taxon>Pseudomonas</taxon>
    </lineage>
</organism>
<reference evidence="5 6" key="1">
    <citation type="submission" date="2018-08" db="EMBL/GenBank/DDBJ databases">
        <title>Recombination of ecologically and evolutionarily significant loci maintains genetic cohesion in the Pseudomonas syringae species complex.</title>
        <authorList>
            <person name="Dillon M."/>
            <person name="Thakur S."/>
            <person name="Almeida R.N.D."/>
            <person name="Weir B.S."/>
            <person name="Guttman D.S."/>
        </authorList>
    </citation>
    <scope>NUCLEOTIDE SEQUENCE [LARGE SCALE GENOMIC DNA]</scope>
    <source>
        <strain evidence="5 6">ICMP 12341</strain>
    </source>
</reference>
<keyword evidence="3" id="KW-1133">Transmembrane helix</keyword>
<proteinExistence type="predicted"/>
<dbReference type="InterPro" id="IPR015943">
    <property type="entry name" value="WD40/YVTN_repeat-like_dom_sf"/>
</dbReference>
<dbReference type="SUPFAM" id="SSF110296">
    <property type="entry name" value="Oligoxyloglucan reducing end-specific cellobiohydrolase"/>
    <property type="match status" value="1"/>
</dbReference>
<feature type="domain" description="Photosynthesis system II assembly factor Ycf48/Hcf136-like" evidence="4">
    <location>
        <begin position="173"/>
        <end position="299"/>
    </location>
</feature>
<evidence type="ECO:0000313" key="6">
    <source>
        <dbReference type="Proteomes" id="UP000271468"/>
    </source>
</evidence>
<evidence type="ECO:0000256" key="3">
    <source>
        <dbReference type="SAM" id="Phobius"/>
    </source>
</evidence>
<dbReference type="Pfam" id="PF14870">
    <property type="entry name" value="PSII_BNR"/>
    <property type="match status" value="1"/>
</dbReference>
<sequence>MPRMAVLPKRQGQTARGLSRLMQTGRIVPDNNKGENFMREPFQRRTRLWAGMSLTLLMGCPLAAGLALASDLASTAANIADTSGYAIESAKAARGLLLDVAHAGARLVVVGDHGHILYSDDQGKTWLQARVPTRQLLTAVFFVDEQHGWAVGHDAQILVSSDGGKSWSKQFEDLKREAPLLDVWFKDLDNGFAIGAYGALLSTHDGGQHWQDISDRLDNEDQYHLNGIAQVKDAGLFIVGEAGSMFRSSDEGQTWEKLEGPYQGSLFGVTGTAQPSTLLAYGLRGNLFRSSDFGDSWQPIELKGARGPVEFGLASATLLADGSLVLVGNGGSVMRSTDDGETFEVFNRPDRISLAGVTANLQGNLILVGQGGVRMTSPTGSETTQQ</sequence>